<evidence type="ECO:0000313" key="2">
    <source>
        <dbReference type="EMBL" id="EOA99034.1"/>
    </source>
</evidence>
<feature type="region of interest" description="Disordered" evidence="1">
    <location>
        <begin position="451"/>
        <end position="473"/>
    </location>
</feature>
<organism evidence="2 3">
    <name type="scientific">Anas platyrhynchos</name>
    <name type="common">Mallard</name>
    <name type="synonym">Anas boschas</name>
    <dbReference type="NCBI Taxonomy" id="8839"/>
    <lineage>
        <taxon>Eukaryota</taxon>
        <taxon>Metazoa</taxon>
        <taxon>Chordata</taxon>
        <taxon>Craniata</taxon>
        <taxon>Vertebrata</taxon>
        <taxon>Euteleostomi</taxon>
        <taxon>Archelosauria</taxon>
        <taxon>Archosauria</taxon>
        <taxon>Dinosauria</taxon>
        <taxon>Saurischia</taxon>
        <taxon>Theropoda</taxon>
        <taxon>Coelurosauria</taxon>
        <taxon>Aves</taxon>
        <taxon>Neognathae</taxon>
        <taxon>Galloanserae</taxon>
        <taxon>Anseriformes</taxon>
        <taxon>Anatidae</taxon>
        <taxon>Anatinae</taxon>
        <taxon>Anas</taxon>
    </lineage>
</organism>
<name>R0LC29_ANAPL</name>
<accession>R0LC29</accession>
<protein>
    <submittedName>
        <fullName evidence="2">Uncharacterized protein</fullName>
    </submittedName>
</protein>
<reference evidence="3" key="1">
    <citation type="journal article" date="2013" name="Nat. Genet.">
        <title>The duck genome and transcriptome provide insight into an avian influenza virus reservoir species.</title>
        <authorList>
            <person name="Huang Y."/>
            <person name="Li Y."/>
            <person name="Burt D.W."/>
            <person name="Chen H."/>
            <person name="Zhang Y."/>
            <person name="Qian W."/>
            <person name="Kim H."/>
            <person name="Gan S."/>
            <person name="Zhao Y."/>
            <person name="Li J."/>
            <person name="Yi K."/>
            <person name="Feng H."/>
            <person name="Zhu P."/>
            <person name="Li B."/>
            <person name="Liu Q."/>
            <person name="Fairley S."/>
            <person name="Magor K.E."/>
            <person name="Du Z."/>
            <person name="Hu X."/>
            <person name="Goodman L."/>
            <person name="Tafer H."/>
            <person name="Vignal A."/>
            <person name="Lee T."/>
            <person name="Kim K.W."/>
            <person name="Sheng Z."/>
            <person name="An Y."/>
            <person name="Searle S."/>
            <person name="Herrero J."/>
            <person name="Groenen M.A."/>
            <person name="Crooijmans R.P."/>
            <person name="Faraut T."/>
            <person name="Cai Q."/>
            <person name="Webster R.G."/>
            <person name="Aldridge J.R."/>
            <person name="Warren W.C."/>
            <person name="Bartschat S."/>
            <person name="Kehr S."/>
            <person name="Marz M."/>
            <person name="Stadler P.F."/>
            <person name="Smith J."/>
            <person name="Kraus R.H."/>
            <person name="Zhao Y."/>
            <person name="Ren L."/>
            <person name="Fei J."/>
            <person name="Morisson M."/>
            <person name="Kaiser P."/>
            <person name="Griffin D.K."/>
            <person name="Rao M."/>
            <person name="Pitel F."/>
            <person name="Wang J."/>
            <person name="Li N."/>
        </authorList>
    </citation>
    <scope>NUCLEOTIDE SEQUENCE [LARGE SCALE GENOMIC DNA]</scope>
</reference>
<dbReference type="Proteomes" id="UP000296049">
    <property type="component" value="Unassembled WGS sequence"/>
</dbReference>
<gene>
    <name evidence="2" type="ORF">Anapl_16543</name>
</gene>
<evidence type="ECO:0000313" key="3">
    <source>
        <dbReference type="Proteomes" id="UP000296049"/>
    </source>
</evidence>
<feature type="region of interest" description="Disordered" evidence="1">
    <location>
        <begin position="489"/>
        <end position="523"/>
    </location>
</feature>
<keyword evidence="3" id="KW-1185">Reference proteome</keyword>
<feature type="region of interest" description="Disordered" evidence="1">
    <location>
        <begin position="58"/>
        <end position="87"/>
    </location>
</feature>
<feature type="compositionally biased region" description="Low complexity" evidence="1">
    <location>
        <begin position="71"/>
        <end position="87"/>
    </location>
</feature>
<dbReference type="AlphaFoldDB" id="R0LC29"/>
<proteinExistence type="predicted"/>
<evidence type="ECO:0000256" key="1">
    <source>
        <dbReference type="SAM" id="MobiDB-lite"/>
    </source>
</evidence>
<dbReference type="EMBL" id="KB743394">
    <property type="protein sequence ID" value="EOA99034.1"/>
    <property type="molecule type" value="Genomic_DNA"/>
</dbReference>
<feature type="region of interest" description="Disordered" evidence="1">
    <location>
        <begin position="404"/>
        <end position="437"/>
    </location>
</feature>
<sequence length="609" mass="66421">MRWELQSLGGHRARLESFHGTGQMGGKQQEERKWLCEGERCELAARKGKITQMMLGMHPEFRPCDGSDGAASSQGNGDDSNGDGSAAPLLFLTPNEGWRGSTRRCEPCTAQEGWDGRPLDNLLDTRLNSQERPRGYFVRADDACLYRSLRRGSGRLFRAALDRRERFCTSCVYSHTPSPSAGSARQLLVLKEQDLAARPEAEVDFQHLISEASLKYRKVALLIISVMIVNKLQYFVDPFPFALQTKGPDGPPRQRASPPQKGHTQPFYCTELQKYEGSQCQRGGSAPSRRLLIAQQPLPPAFLKPAFINTENIPINVNPCIISGPQRCQPLVQTRQRSALRELGQFCCCRKQNLTPNEAGTLLHNHLQGGLLTDPDSTARTRPQSPVSAFLSTPRGWGQAEILNGRDKNHCHPGSSAPPLPPVPHKMAEERGTAAAAQGERLQLQPRSLWEGRQGWQQQSCEDAPGTGTQQHPKSLVPIKVTSLLAPSCPQNTVAQPSLRPQEDEDGLGRIKGTGHGGTVPRDTALLPTVTTASQILSPTWLRAKRLPGDLVALCHPAGRDDKATGLLQGGPPRTPIPGRVTVVPVPVGAVCGHSLCPQPSSVEAWGRS</sequence>
<feature type="compositionally biased region" description="Polar residues" evidence="1">
    <location>
        <begin position="455"/>
        <end position="473"/>
    </location>
</feature>